<evidence type="ECO:0000313" key="2">
    <source>
        <dbReference type="EMBL" id="UXZ42981.1"/>
    </source>
</evidence>
<evidence type="ECO:0000256" key="1">
    <source>
        <dbReference type="SAM" id="MobiDB-lite"/>
    </source>
</evidence>
<gene>
    <name evidence="2" type="ORF">K7K07_12905</name>
</gene>
<reference evidence="2" key="1">
    <citation type="submission" date="2021-08" db="EMBL/GenBank/DDBJ databases">
        <authorList>
            <person name="Yaryura P.M."/>
            <person name="Bianco M.I."/>
            <person name="Morais C."/>
            <person name="Setubal J.C."/>
        </authorList>
    </citation>
    <scope>NUCLEOTIDE SEQUENCE</scope>
    <source>
        <strain evidence="2">AP1</strain>
    </source>
</reference>
<dbReference type="EMBL" id="CP083803">
    <property type="protein sequence ID" value="UXZ42981.1"/>
    <property type="molecule type" value="Genomic_DNA"/>
</dbReference>
<dbReference type="RefSeq" id="WP_263157839.1">
    <property type="nucleotide sequence ID" value="NZ_CP083803.1"/>
</dbReference>
<organism evidence="2 3">
    <name type="scientific">Pseudomonas soli</name>
    <dbReference type="NCBI Taxonomy" id="1306993"/>
    <lineage>
        <taxon>Bacteria</taxon>
        <taxon>Pseudomonadati</taxon>
        <taxon>Pseudomonadota</taxon>
        <taxon>Gammaproteobacteria</taxon>
        <taxon>Pseudomonadales</taxon>
        <taxon>Pseudomonadaceae</taxon>
        <taxon>Pseudomonas</taxon>
    </lineage>
</organism>
<proteinExistence type="predicted"/>
<dbReference type="AlphaFoldDB" id="A0AAJ5SQD6"/>
<sequence length="516" mass="57856">MQPKQTHTSTYLTAINLEASTTHVKGNYKMTDQTGQPSTITATTDPTQNPANYRSDLQVFEGNLMAFIGQHGLPTNNVLVPVNERIKVFGNVEDVLARLSADHKEKSVYVSKFIAAAASGLFDAALNYLWDETIFELRKRIVRYDLEYFFDIAVTNPDKRKKLSSEEDLVKLDDNELVRGAAEMGLISELGFKHLDFVRYMRNWASAAHPNQNQITGLQLIAWFETCVTEVITLPETNSTAQIRSLLANIRAHSLNATGAKQTSSFFVELTIEQCNSLMSGFFGIYTNDSSLPLARDNVKLLAPYLWPYTAETTRKAFGIKYGQFTANNDGTKSKWAREFLDLVGGASYIPDTIRAAEIETALEELLSAHRGISNFHIEPPFARRLETLIGDKGDIPAVISARYIDALVEVYMTNGNGVAWNAEPIYQRLLSKMNSSQALLAALSFRNREVSSKLQFTLPEKKYREIVNIAKSKVSSPQGLEILKLIEEYKAPLQNMRNETRLMEKVKAITQSLEV</sequence>
<feature type="region of interest" description="Disordered" evidence="1">
    <location>
        <begin position="28"/>
        <end position="50"/>
    </location>
</feature>
<protein>
    <submittedName>
        <fullName evidence="2">Uncharacterized protein</fullName>
    </submittedName>
</protein>
<dbReference type="Proteomes" id="UP001209279">
    <property type="component" value="Chromosome"/>
</dbReference>
<evidence type="ECO:0000313" key="3">
    <source>
        <dbReference type="Proteomes" id="UP001209279"/>
    </source>
</evidence>
<accession>A0AAJ5SQD6</accession>
<name>A0AAJ5SQD6_9PSED</name>